<dbReference type="Proteomes" id="UP001218188">
    <property type="component" value="Unassembled WGS sequence"/>
</dbReference>
<sequence length="240" mass="27648">MHALRRCTHALDELALPLLDAQSLRLPMWMADDLACAMYRNRPRRRWALLPSLSFFFRARSYVRVRTSSSLLSTLSQLPLLLLCGRHLPRTRTSFLFFSGTTPRFRRLRQEYDPQADAPHPQGAIQCAGNRILTPTRLRQPTRGLKYLLDALPDIMKGLALPDVDENGYVRGWGPGEWGAGGAAVRRCERKWEWGKVKDAEPLPQRYFGADLDLIEHAEDLRDEEPFPQRYFGVRLCFLL</sequence>
<evidence type="ECO:0000313" key="1">
    <source>
        <dbReference type="EMBL" id="KAJ7037202.1"/>
    </source>
</evidence>
<organism evidence="1 2">
    <name type="scientific">Mycena alexandri</name>
    <dbReference type="NCBI Taxonomy" id="1745969"/>
    <lineage>
        <taxon>Eukaryota</taxon>
        <taxon>Fungi</taxon>
        <taxon>Dikarya</taxon>
        <taxon>Basidiomycota</taxon>
        <taxon>Agaricomycotina</taxon>
        <taxon>Agaricomycetes</taxon>
        <taxon>Agaricomycetidae</taxon>
        <taxon>Agaricales</taxon>
        <taxon>Marasmiineae</taxon>
        <taxon>Mycenaceae</taxon>
        <taxon>Mycena</taxon>
    </lineage>
</organism>
<name>A0AAD6T148_9AGAR</name>
<comment type="caution">
    <text evidence="1">The sequence shown here is derived from an EMBL/GenBank/DDBJ whole genome shotgun (WGS) entry which is preliminary data.</text>
</comment>
<protein>
    <submittedName>
        <fullName evidence="1">Uncharacterized protein</fullName>
    </submittedName>
</protein>
<accession>A0AAD6T148</accession>
<dbReference type="EMBL" id="JARJCM010000038">
    <property type="protein sequence ID" value="KAJ7037202.1"/>
    <property type="molecule type" value="Genomic_DNA"/>
</dbReference>
<proteinExistence type="predicted"/>
<reference evidence="1" key="1">
    <citation type="submission" date="2023-03" db="EMBL/GenBank/DDBJ databases">
        <title>Massive genome expansion in bonnet fungi (Mycena s.s.) driven by repeated elements and novel gene families across ecological guilds.</title>
        <authorList>
            <consortium name="Lawrence Berkeley National Laboratory"/>
            <person name="Harder C.B."/>
            <person name="Miyauchi S."/>
            <person name="Viragh M."/>
            <person name="Kuo A."/>
            <person name="Thoen E."/>
            <person name="Andreopoulos B."/>
            <person name="Lu D."/>
            <person name="Skrede I."/>
            <person name="Drula E."/>
            <person name="Henrissat B."/>
            <person name="Morin E."/>
            <person name="Kohler A."/>
            <person name="Barry K."/>
            <person name="LaButti K."/>
            <person name="Morin E."/>
            <person name="Salamov A."/>
            <person name="Lipzen A."/>
            <person name="Mereny Z."/>
            <person name="Hegedus B."/>
            <person name="Baldrian P."/>
            <person name="Stursova M."/>
            <person name="Weitz H."/>
            <person name="Taylor A."/>
            <person name="Grigoriev I.V."/>
            <person name="Nagy L.G."/>
            <person name="Martin F."/>
            <person name="Kauserud H."/>
        </authorList>
    </citation>
    <scope>NUCLEOTIDE SEQUENCE</scope>
    <source>
        <strain evidence="1">CBHHK200</strain>
    </source>
</reference>
<keyword evidence="2" id="KW-1185">Reference proteome</keyword>
<evidence type="ECO:0000313" key="2">
    <source>
        <dbReference type="Proteomes" id="UP001218188"/>
    </source>
</evidence>
<gene>
    <name evidence="1" type="ORF">C8F04DRAFT_1257128</name>
</gene>
<dbReference type="AlphaFoldDB" id="A0AAD6T148"/>